<dbReference type="EMBL" id="CANHGI010000003">
    <property type="protein sequence ID" value="CAI5446698.1"/>
    <property type="molecule type" value="Genomic_DNA"/>
</dbReference>
<protein>
    <submittedName>
        <fullName evidence="1">Uncharacterized protein</fullName>
    </submittedName>
</protein>
<dbReference type="SUPFAM" id="SSF48403">
    <property type="entry name" value="Ankyrin repeat"/>
    <property type="match status" value="1"/>
</dbReference>
<sequence length="670" mass="78467">MIENRRSSRIRKSVVELLGVDPSNYAPTWRALKTRRRASRTPTTRTKQGEKLDDFGYAIPKQVQKPIQQRPSIDVLMSMSLDELQNSIPTENFDFEPTLSKLRQAFEEVDLRDDNFDFIEHEEIASKHHVLPESSDYCEHPLTSDITSRSLYKYIIEEDVERFFEYVGRFIKDHQELYCRGQCFYAIFESDWMSERFKLNPLHIAAAMNKPKFIKSVVNNSTHWFKHSEHYVHFCEIVRGWLFDANTYERSIPAEIAAELGHAECVRLLISEEVIEFLARKKGAVERRTYNAYAHGGADRFLCKLAYNNQINILSNEELLKLVQNYTDSHLRLAICDAMCSGSLDSAKRIYYSSGKEHLLSNEIAPIRLPGRQFQGKYKIVNQEVRWTPVQFALTSGYPEILTGIPQCLRFPKDCFGYTPLVQCVDLDDKNLNYAISLYRRNADREDLLVFIYQLLLKNRINFFLLEFEFFLTNFDFFTHRPKFDEKYNLPEHAVLPLSSALVLNVEMWVMERIRGIYRQFRNAHNQGMLDEDVIRCYKYMQHYQFKFSDQIRLAVYLLLAPLTIGLAYRNPKWEEIMALNSKNFGFDPVYIYWIDNLQKVKTPTNYTWQNALDEAGTIVDTWQDATKELVQNVTSLKLAKSSQRDLKQSLETCNNSQISGTKRGILKKF</sequence>
<comment type="caution">
    <text evidence="1">The sequence shown here is derived from an EMBL/GenBank/DDBJ whole genome shotgun (WGS) entry which is preliminary data.</text>
</comment>
<dbReference type="OrthoDB" id="10630722at2759"/>
<proteinExistence type="predicted"/>
<reference evidence="1" key="1">
    <citation type="submission" date="2022-11" db="EMBL/GenBank/DDBJ databases">
        <authorList>
            <person name="Kikuchi T."/>
        </authorList>
    </citation>
    <scope>NUCLEOTIDE SEQUENCE</scope>
    <source>
        <strain evidence="1">PS1010</strain>
    </source>
</reference>
<name>A0A9P1ILS4_9PELO</name>
<keyword evidence="2" id="KW-1185">Reference proteome</keyword>
<accession>A0A9P1ILS4</accession>
<evidence type="ECO:0000313" key="2">
    <source>
        <dbReference type="Proteomes" id="UP001152747"/>
    </source>
</evidence>
<dbReference type="InterPro" id="IPR036770">
    <property type="entry name" value="Ankyrin_rpt-contain_sf"/>
</dbReference>
<dbReference type="AlphaFoldDB" id="A0A9P1ILS4"/>
<organism evidence="1 2">
    <name type="scientific">Caenorhabditis angaria</name>
    <dbReference type="NCBI Taxonomy" id="860376"/>
    <lineage>
        <taxon>Eukaryota</taxon>
        <taxon>Metazoa</taxon>
        <taxon>Ecdysozoa</taxon>
        <taxon>Nematoda</taxon>
        <taxon>Chromadorea</taxon>
        <taxon>Rhabditida</taxon>
        <taxon>Rhabditina</taxon>
        <taxon>Rhabditomorpha</taxon>
        <taxon>Rhabditoidea</taxon>
        <taxon>Rhabditidae</taxon>
        <taxon>Peloderinae</taxon>
        <taxon>Caenorhabditis</taxon>
    </lineage>
</organism>
<evidence type="ECO:0000313" key="1">
    <source>
        <dbReference type="EMBL" id="CAI5446698.1"/>
    </source>
</evidence>
<dbReference type="Proteomes" id="UP001152747">
    <property type="component" value="Unassembled WGS sequence"/>
</dbReference>
<gene>
    <name evidence="1" type="ORF">CAMP_LOCUS9335</name>
</gene>